<gene>
    <name evidence="1" type="ORF">J2S11_002401</name>
</gene>
<sequence length="528" mass="58837">MRKIGKNIVLVILILLLLCGCQNSKTNELDLIHIKSAGGQKKKVIVMLVDSLMAQSIDQGIREQELPTFQFLIEHGQYYQNLVSSFPTMSVTIDSTLLTGTYPDGHLVPGLTWYSTDDQKVINYGTGPMEVFKQGINSVAIDGLIHLNGRHLSRELPTIYDDLAWRGLKSGSINGLIYRGAYDHTLSIPKWIQSFTSLDKEISVKGPDFLAFGSLSNPLASVLNLPDGLTNRMGFNNKYAIEVAQYLIQANKLPDFLYVYLSDLDQKLHKKGPTDLSGVKEVDQQLQSLLQAFGSPEKALNEAIIMILGDSGMTQILPADQNPEIKLHELFGDAKVLRPGEAVSTDTDIILAVNETMAYVYLLNKDRSLEDVANGLIREPRIDIIAWKEREWIYAIQGLTGKQLRFKANGNMIDQYKQSWTVEQDYEVLDLEVNTADQTINYGEYPDALQRLSGALNSHEGNFLVVTAKPGYELADRSSPTHKGGGGHGSIRKMESLVPLIISGTEHKPQYLRIVDLKTYLLDLLTKQ</sequence>
<dbReference type="Pfam" id="PF01663">
    <property type="entry name" value="Phosphodiest"/>
    <property type="match status" value="1"/>
</dbReference>
<dbReference type="InterPro" id="IPR017850">
    <property type="entry name" value="Alkaline_phosphatase_core_sf"/>
</dbReference>
<organism evidence="1 2">
    <name type="scientific">Caldalkalibacillus horti</name>
    <dbReference type="NCBI Taxonomy" id="77523"/>
    <lineage>
        <taxon>Bacteria</taxon>
        <taxon>Bacillati</taxon>
        <taxon>Bacillota</taxon>
        <taxon>Bacilli</taxon>
        <taxon>Bacillales</taxon>
        <taxon>Bacillaceae</taxon>
        <taxon>Caldalkalibacillus</taxon>
    </lineage>
</organism>
<dbReference type="Proteomes" id="UP001235840">
    <property type="component" value="Unassembled WGS sequence"/>
</dbReference>
<comment type="caution">
    <text evidence="1">The sequence shown here is derived from an EMBL/GenBank/DDBJ whole genome shotgun (WGS) entry which is preliminary data.</text>
</comment>
<dbReference type="PANTHER" id="PTHR10151">
    <property type="entry name" value="ECTONUCLEOTIDE PYROPHOSPHATASE/PHOSPHODIESTERASE"/>
    <property type="match status" value="1"/>
</dbReference>
<dbReference type="RefSeq" id="WP_307394754.1">
    <property type="nucleotide sequence ID" value="NZ_BAAADK010000045.1"/>
</dbReference>
<dbReference type="InterPro" id="IPR002591">
    <property type="entry name" value="Phosphodiest/P_Trfase"/>
</dbReference>
<dbReference type="Gene3D" id="3.40.720.10">
    <property type="entry name" value="Alkaline Phosphatase, subunit A"/>
    <property type="match status" value="1"/>
</dbReference>
<accession>A0ABT9VZU9</accession>
<keyword evidence="2" id="KW-1185">Reference proteome</keyword>
<name>A0ABT9VZU9_9BACI</name>
<evidence type="ECO:0000313" key="1">
    <source>
        <dbReference type="EMBL" id="MDQ0166497.1"/>
    </source>
</evidence>
<reference evidence="1 2" key="1">
    <citation type="submission" date="2023-07" db="EMBL/GenBank/DDBJ databases">
        <title>Genomic Encyclopedia of Type Strains, Phase IV (KMG-IV): sequencing the most valuable type-strain genomes for metagenomic binning, comparative biology and taxonomic classification.</title>
        <authorList>
            <person name="Goeker M."/>
        </authorList>
    </citation>
    <scope>NUCLEOTIDE SEQUENCE [LARGE SCALE GENOMIC DNA]</scope>
    <source>
        <strain evidence="1 2">DSM 12751</strain>
    </source>
</reference>
<protein>
    <recommendedName>
        <fullName evidence="3">Alkaline phosphatase family protein</fullName>
    </recommendedName>
</protein>
<dbReference type="SUPFAM" id="SSF53649">
    <property type="entry name" value="Alkaline phosphatase-like"/>
    <property type="match status" value="1"/>
</dbReference>
<dbReference type="PROSITE" id="PS51257">
    <property type="entry name" value="PROKAR_LIPOPROTEIN"/>
    <property type="match status" value="1"/>
</dbReference>
<dbReference type="EMBL" id="JAUSTY010000009">
    <property type="protein sequence ID" value="MDQ0166497.1"/>
    <property type="molecule type" value="Genomic_DNA"/>
</dbReference>
<dbReference type="PANTHER" id="PTHR10151:SF120">
    <property type="entry name" value="BIS(5'-ADENOSYL)-TRIPHOSPHATASE"/>
    <property type="match status" value="1"/>
</dbReference>
<evidence type="ECO:0008006" key="3">
    <source>
        <dbReference type="Google" id="ProtNLM"/>
    </source>
</evidence>
<proteinExistence type="predicted"/>
<evidence type="ECO:0000313" key="2">
    <source>
        <dbReference type="Proteomes" id="UP001235840"/>
    </source>
</evidence>